<dbReference type="EMBL" id="JBIAXI010000009">
    <property type="protein sequence ID" value="MFF4774512.1"/>
    <property type="molecule type" value="Genomic_DNA"/>
</dbReference>
<accession>A0ABW6V7E4</accession>
<protein>
    <submittedName>
        <fullName evidence="2">Uncharacterized protein</fullName>
    </submittedName>
</protein>
<proteinExistence type="predicted"/>
<sequence length="42" mass="4372">MKTRPLGRTGIQGTTMSGQAGNPDHDDTTPMVGRRACGGVSR</sequence>
<reference evidence="2 3" key="1">
    <citation type="submission" date="2024-10" db="EMBL/GenBank/DDBJ databases">
        <title>The Natural Products Discovery Center: Release of the First 8490 Sequenced Strains for Exploring Actinobacteria Biosynthetic Diversity.</title>
        <authorList>
            <person name="Kalkreuter E."/>
            <person name="Kautsar S.A."/>
            <person name="Yang D."/>
            <person name="Bader C.D."/>
            <person name="Teijaro C.N."/>
            <person name="Fluegel L."/>
            <person name="Davis C.M."/>
            <person name="Simpson J.R."/>
            <person name="Lauterbach L."/>
            <person name="Steele A.D."/>
            <person name="Gui C."/>
            <person name="Meng S."/>
            <person name="Li G."/>
            <person name="Viehrig K."/>
            <person name="Ye F."/>
            <person name="Su P."/>
            <person name="Kiefer A.F."/>
            <person name="Nichols A."/>
            <person name="Cepeda A.J."/>
            <person name="Yan W."/>
            <person name="Fan B."/>
            <person name="Jiang Y."/>
            <person name="Adhikari A."/>
            <person name="Zheng C.-J."/>
            <person name="Schuster L."/>
            <person name="Cowan T.M."/>
            <person name="Smanski M.J."/>
            <person name="Chevrette M.G."/>
            <person name="De Carvalho L.P.S."/>
            <person name="Shen B."/>
        </authorList>
    </citation>
    <scope>NUCLEOTIDE SEQUENCE [LARGE SCALE GENOMIC DNA]</scope>
    <source>
        <strain evidence="2 3">NPDC001281</strain>
    </source>
</reference>
<organism evidence="2 3">
    <name type="scientific">Microtetraspora fusca</name>
    <dbReference type="NCBI Taxonomy" id="1997"/>
    <lineage>
        <taxon>Bacteria</taxon>
        <taxon>Bacillati</taxon>
        <taxon>Actinomycetota</taxon>
        <taxon>Actinomycetes</taxon>
        <taxon>Streptosporangiales</taxon>
        <taxon>Streptosporangiaceae</taxon>
        <taxon>Microtetraspora</taxon>
    </lineage>
</organism>
<keyword evidence="3" id="KW-1185">Reference proteome</keyword>
<feature type="region of interest" description="Disordered" evidence="1">
    <location>
        <begin position="1"/>
        <end position="42"/>
    </location>
</feature>
<evidence type="ECO:0000313" key="3">
    <source>
        <dbReference type="Proteomes" id="UP001602119"/>
    </source>
</evidence>
<name>A0ABW6V7E4_MICFU</name>
<feature type="compositionally biased region" description="Polar residues" evidence="1">
    <location>
        <begin position="11"/>
        <end position="20"/>
    </location>
</feature>
<dbReference type="Proteomes" id="UP001602119">
    <property type="component" value="Unassembled WGS sequence"/>
</dbReference>
<evidence type="ECO:0000256" key="1">
    <source>
        <dbReference type="SAM" id="MobiDB-lite"/>
    </source>
</evidence>
<gene>
    <name evidence="2" type="ORF">ACFY05_16800</name>
</gene>
<evidence type="ECO:0000313" key="2">
    <source>
        <dbReference type="EMBL" id="MFF4774512.1"/>
    </source>
</evidence>
<dbReference type="RefSeq" id="WP_387342854.1">
    <property type="nucleotide sequence ID" value="NZ_JBIAXI010000009.1"/>
</dbReference>
<comment type="caution">
    <text evidence="2">The sequence shown here is derived from an EMBL/GenBank/DDBJ whole genome shotgun (WGS) entry which is preliminary data.</text>
</comment>